<evidence type="ECO:0000313" key="2">
    <source>
        <dbReference type="EMBL" id="MDR6967937.1"/>
    </source>
</evidence>
<dbReference type="Proteomes" id="UP001255185">
    <property type="component" value="Unassembled WGS sequence"/>
</dbReference>
<gene>
    <name evidence="2" type="ORF">J2X31_001951</name>
</gene>
<keyword evidence="3" id="KW-1185">Reference proteome</keyword>
<proteinExistence type="predicted"/>
<feature type="domain" description="Outer membrane protein beta-barrel" evidence="1">
    <location>
        <begin position="18"/>
        <end position="178"/>
    </location>
</feature>
<organism evidence="2 3">
    <name type="scientific">Flavobacterium arsenatis</name>
    <dbReference type="NCBI Taxonomy" id="1484332"/>
    <lineage>
        <taxon>Bacteria</taxon>
        <taxon>Pseudomonadati</taxon>
        <taxon>Bacteroidota</taxon>
        <taxon>Flavobacteriia</taxon>
        <taxon>Flavobacteriales</taxon>
        <taxon>Flavobacteriaceae</taxon>
        <taxon>Flavobacterium</taxon>
    </lineage>
</organism>
<dbReference type="InterPro" id="IPR011250">
    <property type="entry name" value="OMP/PagP_B-barrel"/>
</dbReference>
<sequence length="201" mass="22221">MKKIILSVFTVLTFGLVNAQEINYGAKAGLNIATIVGDVEEDLESKVGFHLGGFVEFKISEKFSIQPELLYSQQGTKLEYTESDGFENYTIKATAKYDYLNIPVMAKYYVANGFNLQAGPQIGFLVGAKDKVEVESIALEVDAKDNLNKLDFGLNFGAGYDFTNKIFAEVRYNLGLSELGKDEEGLEGKNSVFQISLGFKF</sequence>
<dbReference type="RefSeq" id="WP_310026318.1">
    <property type="nucleotide sequence ID" value="NZ_JAVDVI010000007.1"/>
</dbReference>
<name>A0ABU1TPR7_9FLAO</name>
<accession>A0ABU1TPR7</accession>
<evidence type="ECO:0000313" key="3">
    <source>
        <dbReference type="Proteomes" id="UP001255185"/>
    </source>
</evidence>
<dbReference type="InterPro" id="IPR025665">
    <property type="entry name" value="Beta-barrel_OMP_2"/>
</dbReference>
<dbReference type="Pfam" id="PF13568">
    <property type="entry name" value="OMP_b-brl_2"/>
    <property type="match status" value="1"/>
</dbReference>
<dbReference type="EMBL" id="JAVDVI010000007">
    <property type="protein sequence ID" value="MDR6967937.1"/>
    <property type="molecule type" value="Genomic_DNA"/>
</dbReference>
<protein>
    <submittedName>
        <fullName evidence="2">Opacity protein-like surface antigen</fullName>
    </submittedName>
</protein>
<comment type="caution">
    <text evidence="2">The sequence shown here is derived from an EMBL/GenBank/DDBJ whole genome shotgun (WGS) entry which is preliminary data.</text>
</comment>
<evidence type="ECO:0000259" key="1">
    <source>
        <dbReference type="Pfam" id="PF13568"/>
    </source>
</evidence>
<reference evidence="2 3" key="1">
    <citation type="submission" date="2023-07" db="EMBL/GenBank/DDBJ databases">
        <title>Sorghum-associated microbial communities from plants grown in Nebraska, USA.</title>
        <authorList>
            <person name="Schachtman D."/>
        </authorList>
    </citation>
    <scope>NUCLEOTIDE SEQUENCE [LARGE SCALE GENOMIC DNA]</scope>
    <source>
        <strain evidence="2 3">3773</strain>
    </source>
</reference>
<dbReference type="SUPFAM" id="SSF56925">
    <property type="entry name" value="OMPA-like"/>
    <property type="match status" value="1"/>
</dbReference>
<dbReference type="Gene3D" id="2.40.160.20">
    <property type="match status" value="1"/>
</dbReference>